<evidence type="ECO:0000313" key="9">
    <source>
        <dbReference type="EMBL" id="CAE0533203.1"/>
    </source>
</evidence>
<dbReference type="GO" id="GO:0022857">
    <property type="term" value="F:transmembrane transporter activity"/>
    <property type="evidence" value="ECO:0007669"/>
    <property type="project" value="InterPro"/>
</dbReference>
<evidence type="ECO:0008006" key="10">
    <source>
        <dbReference type="Google" id="ProtNLM"/>
    </source>
</evidence>
<keyword evidence="4 8" id="KW-0812">Transmembrane</keyword>
<dbReference type="InterPro" id="IPR037185">
    <property type="entry name" value="EmrE-like"/>
</dbReference>
<protein>
    <recommendedName>
        <fullName evidence="10">EamA domain-containing protein</fullName>
    </recommendedName>
</protein>
<dbReference type="PANTHER" id="PTHR14233:SF4">
    <property type="entry name" value="SOLUTE CARRIER FAMILY 35 MEMBER F2"/>
    <property type="match status" value="1"/>
</dbReference>
<comment type="subcellular location">
    <subcellularLocation>
        <location evidence="1">Membrane</location>
        <topology evidence="1">Multi-pass membrane protein</topology>
    </subcellularLocation>
</comment>
<keyword evidence="6 8" id="KW-0472">Membrane</keyword>
<evidence type="ECO:0000256" key="5">
    <source>
        <dbReference type="ARBA" id="ARBA00022989"/>
    </source>
</evidence>
<proteinExistence type="inferred from homology"/>
<feature type="transmembrane region" description="Helical" evidence="8">
    <location>
        <begin position="111"/>
        <end position="132"/>
    </location>
</feature>
<comment type="similarity">
    <text evidence="2">Belongs to the SLC35F solute transporter family.</text>
</comment>
<evidence type="ECO:0000256" key="8">
    <source>
        <dbReference type="SAM" id="Phobius"/>
    </source>
</evidence>
<dbReference type="PANTHER" id="PTHR14233">
    <property type="entry name" value="DUF914-RELATED"/>
    <property type="match status" value="1"/>
</dbReference>
<dbReference type="InterPro" id="IPR052221">
    <property type="entry name" value="SLC35F_Transporter"/>
</dbReference>
<dbReference type="EMBL" id="HBIR01009807">
    <property type="protein sequence ID" value="CAE0533203.1"/>
    <property type="molecule type" value="Transcribed_RNA"/>
</dbReference>
<keyword evidence="5 8" id="KW-1133">Transmembrane helix</keyword>
<keyword evidence="3" id="KW-0813">Transport</keyword>
<dbReference type="Pfam" id="PF06027">
    <property type="entry name" value="SLC35F"/>
    <property type="match status" value="1"/>
</dbReference>
<reference evidence="9" key="1">
    <citation type="submission" date="2021-01" db="EMBL/GenBank/DDBJ databases">
        <authorList>
            <person name="Corre E."/>
            <person name="Pelletier E."/>
            <person name="Niang G."/>
            <person name="Scheremetjew M."/>
            <person name="Finn R."/>
            <person name="Kale V."/>
            <person name="Holt S."/>
            <person name="Cochrane G."/>
            <person name="Meng A."/>
            <person name="Brown T."/>
            <person name="Cohen L."/>
        </authorList>
    </citation>
    <scope>NUCLEOTIDE SEQUENCE</scope>
    <source>
        <strain evidence="9">379</strain>
    </source>
</reference>
<evidence type="ECO:0000256" key="2">
    <source>
        <dbReference type="ARBA" id="ARBA00007863"/>
    </source>
</evidence>
<feature type="region of interest" description="Disordered" evidence="7">
    <location>
        <begin position="336"/>
        <end position="378"/>
    </location>
</feature>
<feature type="compositionally biased region" description="Basic and acidic residues" evidence="7">
    <location>
        <begin position="353"/>
        <end position="365"/>
    </location>
</feature>
<evidence type="ECO:0000256" key="1">
    <source>
        <dbReference type="ARBA" id="ARBA00004141"/>
    </source>
</evidence>
<feature type="transmembrane region" description="Helical" evidence="8">
    <location>
        <begin position="244"/>
        <end position="265"/>
    </location>
</feature>
<feature type="transmembrane region" description="Helical" evidence="8">
    <location>
        <begin position="300"/>
        <end position="317"/>
    </location>
</feature>
<dbReference type="GO" id="GO:0016020">
    <property type="term" value="C:membrane"/>
    <property type="evidence" value="ECO:0007669"/>
    <property type="project" value="UniProtKB-SubCell"/>
</dbReference>
<dbReference type="AlphaFoldDB" id="A0A7S3RRU6"/>
<organism evidence="9">
    <name type="scientific">Emiliania huxleyi</name>
    <name type="common">Coccolithophore</name>
    <name type="synonym">Pontosphaera huxleyi</name>
    <dbReference type="NCBI Taxonomy" id="2903"/>
    <lineage>
        <taxon>Eukaryota</taxon>
        <taxon>Haptista</taxon>
        <taxon>Haptophyta</taxon>
        <taxon>Prymnesiophyceae</taxon>
        <taxon>Isochrysidales</taxon>
        <taxon>Noelaerhabdaceae</taxon>
        <taxon>Emiliania</taxon>
    </lineage>
</organism>
<evidence type="ECO:0000256" key="3">
    <source>
        <dbReference type="ARBA" id="ARBA00022448"/>
    </source>
</evidence>
<gene>
    <name evidence="9" type="ORF">EHUX00137_LOCUS6909</name>
</gene>
<dbReference type="InterPro" id="IPR009262">
    <property type="entry name" value="SLC35_F1/F2/F6"/>
</dbReference>
<evidence type="ECO:0000256" key="6">
    <source>
        <dbReference type="ARBA" id="ARBA00023136"/>
    </source>
</evidence>
<evidence type="ECO:0000256" key="7">
    <source>
        <dbReference type="SAM" id="MobiDB-lite"/>
    </source>
</evidence>
<evidence type="ECO:0000256" key="4">
    <source>
        <dbReference type="ARBA" id="ARBA00022692"/>
    </source>
</evidence>
<feature type="transmembrane region" description="Helical" evidence="8">
    <location>
        <begin position="44"/>
        <end position="64"/>
    </location>
</feature>
<name>A0A7S3RRU6_EMIHU</name>
<dbReference type="SUPFAM" id="SSF103481">
    <property type="entry name" value="Multidrug resistance efflux transporter EmrE"/>
    <property type="match status" value="1"/>
</dbReference>
<accession>A0A7S3RRU6</accession>
<sequence>MQPSQRRPRLLASPARAQQLLAWQGCSVLLTATGFTSQRLAERGIAAPTAQSLAVYLVLMLHAITARRDNRVAGLPPVARPWWQWLLLGFADVEGNYLIVRAYQYTDITSVTLLDAFAVPGVMALSALTLGARYGRKQICGVALCVSGLATLVMSDALLRPMHSWHPQPWRGDALCLVGASLYACSNVAEEAFLRSSSVSNYLPRLGAAGALLSAAQCALIEREALASAWRAFSSASLAGRTELLLLELLFVGSMASFYSLVSHLLQRGATAAEMNISLLTSDFWSVLAGVALLGSRLTWWYPPAFVATLSGLVLYYHRPAPSAARQLTEPLNARPRAAAPVGAMEEGGAGLREGEGEAGHRADAAARAGGQPDGRVE</sequence>